<dbReference type="EMBL" id="JACORU010000002">
    <property type="protein sequence ID" value="MBC5764300.1"/>
    <property type="molecule type" value="Genomic_DNA"/>
</dbReference>
<proteinExistence type="predicted"/>
<evidence type="ECO:0000256" key="1">
    <source>
        <dbReference type="SAM" id="MobiDB-lite"/>
    </source>
</evidence>
<comment type="caution">
    <text evidence="2">The sequence shown here is derived from an EMBL/GenBank/DDBJ whole genome shotgun (WGS) entry which is preliminary data.</text>
</comment>
<evidence type="ECO:0000313" key="2">
    <source>
        <dbReference type="EMBL" id="MBC5764300.1"/>
    </source>
</evidence>
<evidence type="ECO:0000313" key="3">
    <source>
        <dbReference type="Proteomes" id="UP000596827"/>
    </source>
</evidence>
<keyword evidence="3" id="KW-1185">Reference proteome</keyword>
<name>A0A923S1H7_9BURK</name>
<accession>A0A923S1H7</accession>
<organism evidence="2 3">
    <name type="scientific">Ramlibacter albus</name>
    <dbReference type="NCBI Taxonomy" id="2079448"/>
    <lineage>
        <taxon>Bacteria</taxon>
        <taxon>Pseudomonadati</taxon>
        <taxon>Pseudomonadota</taxon>
        <taxon>Betaproteobacteria</taxon>
        <taxon>Burkholderiales</taxon>
        <taxon>Comamonadaceae</taxon>
        <taxon>Ramlibacter</taxon>
    </lineage>
</organism>
<sequence>MVPGKSTETRTTTTTTTHASAVYLQVPVASADEAPDPRIHVCTDPLPPRSPAAVAAAAELAEARELLKEIVAFEERYAREMAVASGGDREFDSKVLQHLDESQRDLLARGRRYQAPAAAAGPTHPPCEPEVVFHAPPLEAPAGEHPLGEPGRTGLTLGPRNGPEGAVEVRIDGVASGSIDGALADLLALLTVKHVTHDELAHWAEDRGEDVSGLRRRLEEALAGLKLPVCLDGHDHPAEFIYRLTRIHPAAFPPGILAIILNYVDLAGHYHLYTEGWARETISAGLWVSLRLALHSPELRKADQAWMDAVKAFEVPADEHKASGPGRCESDRDCDVQNKLKTFLAASTVLGAAKDKRRAMVAQALCNLGAERERQSGNTNHTYSHGKATGRSSSLTPPGVHPLLVQVHHHTHVEEDYPEMKTVAHLGPARFEYPFVDASGACVHKHVFNDDAPEGGPASFSPGPGTSCATVVYGKGWSLGPLDDSKGQVEVRVHGVLKGTMAPVLADLLALMNTNGAVTASTACAWAAHRQEEPASILAALGSRMEELGMPQRLQRRRMDGGQYWAVVDCEP</sequence>
<reference evidence="2" key="1">
    <citation type="submission" date="2020-08" db="EMBL/GenBank/DDBJ databases">
        <title>Ramlibacter sp. GTP1 16S ribosomal RNA gene genome sequencing and assembly.</title>
        <authorList>
            <person name="Kang M."/>
        </authorList>
    </citation>
    <scope>NUCLEOTIDE SEQUENCE</scope>
    <source>
        <strain evidence="2">GTP1</strain>
    </source>
</reference>
<feature type="region of interest" description="Disordered" evidence="1">
    <location>
        <begin position="372"/>
        <end position="401"/>
    </location>
</feature>
<gene>
    <name evidence="2" type="ORF">H8R02_07560</name>
</gene>
<dbReference type="AlphaFoldDB" id="A0A923S1H7"/>
<protein>
    <submittedName>
        <fullName evidence="2">Uncharacterized protein</fullName>
    </submittedName>
</protein>
<dbReference type="RefSeq" id="WP_187080778.1">
    <property type="nucleotide sequence ID" value="NZ_JACORU010000002.1"/>
</dbReference>
<dbReference type="Proteomes" id="UP000596827">
    <property type="component" value="Unassembled WGS sequence"/>
</dbReference>